<dbReference type="EMBL" id="CP042912">
    <property type="protein sequence ID" value="QEG24287.1"/>
    <property type="molecule type" value="Genomic_DNA"/>
</dbReference>
<dbReference type="EC" id="2.7.11.1" evidence="1"/>
<feature type="transmembrane region" description="Helical" evidence="9">
    <location>
        <begin position="330"/>
        <end position="351"/>
    </location>
</feature>
<dbReference type="KEGG" id="mff:MFFC18_42050"/>
<feature type="domain" description="Protein kinase" evidence="10">
    <location>
        <begin position="42"/>
        <end position="303"/>
    </location>
</feature>
<feature type="region of interest" description="Disordered" evidence="8">
    <location>
        <begin position="1"/>
        <end position="32"/>
    </location>
</feature>
<feature type="transmembrane region" description="Helical" evidence="9">
    <location>
        <begin position="599"/>
        <end position="617"/>
    </location>
</feature>
<evidence type="ECO:0000256" key="1">
    <source>
        <dbReference type="ARBA" id="ARBA00012513"/>
    </source>
</evidence>
<dbReference type="Pfam" id="PF00069">
    <property type="entry name" value="Pkinase"/>
    <property type="match status" value="1"/>
</dbReference>
<feature type="transmembrane region" description="Helical" evidence="9">
    <location>
        <begin position="575"/>
        <end position="594"/>
    </location>
</feature>
<evidence type="ECO:0000256" key="3">
    <source>
        <dbReference type="ARBA" id="ARBA00022679"/>
    </source>
</evidence>
<dbReference type="InterPro" id="IPR017441">
    <property type="entry name" value="Protein_kinase_ATP_BS"/>
</dbReference>
<dbReference type="SUPFAM" id="SSF56112">
    <property type="entry name" value="Protein kinase-like (PK-like)"/>
    <property type="match status" value="1"/>
</dbReference>
<keyword evidence="6 7" id="KW-0067">ATP-binding</keyword>
<accession>A0A5B9PC31</accession>
<dbReference type="RefSeq" id="WP_075083568.1">
    <property type="nucleotide sequence ID" value="NZ_CP042912.1"/>
</dbReference>
<dbReference type="STRING" id="980251.GCA_001642875_00781"/>
<feature type="binding site" evidence="7">
    <location>
        <position position="71"/>
    </location>
    <ligand>
        <name>ATP</name>
        <dbReference type="ChEBI" id="CHEBI:30616"/>
    </ligand>
</feature>
<name>A0A5B9PC31_9BACT</name>
<dbReference type="PROSITE" id="PS00107">
    <property type="entry name" value="PROTEIN_KINASE_ATP"/>
    <property type="match status" value="1"/>
</dbReference>
<dbReference type="InterPro" id="IPR008271">
    <property type="entry name" value="Ser/Thr_kinase_AS"/>
</dbReference>
<dbReference type="CDD" id="cd14014">
    <property type="entry name" value="STKc_PknB_like"/>
    <property type="match status" value="1"/>
</dbReference>
<dbReference type="Gene3D" id="3.30.200.20">
    <property type="entry name" value="Phosphorylase Kinase, domain 1"/>
    <property type="match status" value="1"/>
</dbReference>
<feature type="transmembrane region" description="Helical" evidence="9">
    <location>
        <begin position="388"/>
        <end position="407"/>
    </location>
</feature>
<feature type="transmembrane region" description="Helical" evidence="9">
    <location>
        <begin position="550"/>
        <end position="569"/>
    </location>
</feature>
<dbReference type="Gene3D" id="1.10.510.10">
    <property type="entry name" value="Transferase(Phosphotransferase) domain 1"/>
    <property type="match status" value="1"/>
</dbReference>
<dbReference type="PROSITE" id="PS00108">
    <property type="entry name" value="PROTEIN_KINASE_ST"/>
    <property type="match status" value="1"/>
</dbReference>
<evidence type="ECO:0000256" key="2">
    <source>
        <dbReference type="ARBA" id="ARBA00022527"/>
    </source>
</evidence>
<sequence>MADENSKEIEDDQATILPGAIPKPGSDTGKPPSIAVPSIDNYEILDELGRGGMGVVYKARDTKLDRVVALKMILGGKFASDEEIQRFRIEGESAARLDHPGIVPIYDTGQVDGNHFFAMKFIGGSSLLDKLDEYQSDRRAGCELIAKIADAVQHAHQRAVLHRDLKPANVLIDSDGQPAITDFGLAKRTDGDSELTQTGLVMGTPGFMSPEQAAGRKDVTTSADIFSLGAMLYWIITGEPPFKGETGIQAVMKTIEGDTPSLRLLVPDANSDLDLICQKAMHRDPLQRYSSAAAMADDLRAWLDGEPLSVRRATAMNMASVWVRKNLRTVLAACATGLLCGLIVGGILGVAELRNAAEEEYRAQQLGGESSSTWVSIFIGLRQLSSQWFLLSYLMVPAVALCAFLCVRWVRPKTREANIAAAVTCGIVASAVTFLLGGGWGIVSSASVDRGFRDIELLSSVAWLESESERKLARRAFVQRYPGLEEMGAADRQLAIRRKIMHDQKTGLTPGIWMGVCVAILFTGLPLTLTSVLSGMLWRQGIRGWQWFGCTWERAAYLLLFFLVLSFLLRPVWPSIWLVVASLAMFLLGLFLAVRMSSWYLRVGMVPVPFICMALIGSDYQGMLHSVWNAGRAGDEVELRQQMENSDRLLAQTERSYDRYAAAIGWLYLGDEDRYQHHCDKLRSSFEFAYRPEIASRIAKVSLLRPDLQTEDNLDLAEELAEYASGFESSDLANQFRSTRALAELRRGNYKSALEWNQKCRALRADQKEYDYTVATSHAVDALAHVRLGETDLARASLELGRKAWQVARQDTMQDGVDERWPDWATFQVLEKEILKELQ</sequence>
<proteinExistence type="predicted"/>
<keyword evidence="5 11" id="KW-0418">Kinase</keyword>
<keyword evidence="9" id="KW-1133">Transmembrane helix</keyword>
<organism evidence="11 12">
    <name type="scientific">Mariniblastus fucicola</name>
    <dbReference type="NCBI Taxonomy" id="980251"/>
    <lineage>
        <taxon>Bacteria</taxon>
        <taxon>Pseudomonadati</taxon>
        <taxon>Planctomycetota</taxon>
        <taxon>Planctomycetia</taxon>
        <taxon>Pirellulales</taxon>
        <taxon>Pirellulaceae</taxon>
        <taxon>Mariniblastus</taxon>
    </lineage>
</organism>
<dbReference type="AlphaFoldDB" id="A0A5B9PC31"/>
<dbReference type="InterPro" id="IPR000719">
    <property type="entry name" value="Prot_kinase_dom"/>
</dbReference>
<evidence type="ECO:0000313" key="12">
    <source>
        <dbReference type="Proteomes" id="UP000322214"/>
    </source>
</evidence>
<keyword evidence="12" id="KW-1185">Reference proteome</keyword>
<dbReference type="SMART" id="SM00220">
    <property type="entry name" value="S_TKc"/>
    <property type="match status" value="1"/>
</dbReference>
<dbReference type="PANTHER" id="PTHR43289">
    <property type="entry name" value="MITOGEN-ACTIVATED PROTEIN KINASE KINASE KINASE 20-RELATED"/>
    <property type="match status" value="1"/>
</dbReference>
<keyword evidence="3 11" id="KW-0808">Transferase</keyword>
<keyword evidence="4 7" id="KW-0547">Nucleotide-binding</keyword>
<evidence type="ECO:0000256" key="8">
    <source>
        <dbReference type="SAM" id="MobiDB-lite"/>
    </source>
</evidence>
<dbReference type="FunFam" id="1.10.510.10:FF:000021">
    <property type="entry name" value="Serine/threonine protein kinase"/>
    <property type="match status" value="1"/>
</dbReference>
<dbReference type="OrthoDB" id="255496at2"/>
<evidence type="ECO:0000313" key="11">
    <source>
        <dbReference type="EMBL" id="QEG24287.1"/>
    </source>
</evidence>
<dbReference type="PANTHER" id="PTHR43289:SF6">
    <property type="entry name" value="SERINE_THREONINE-PROTEIN KINASE NEKL-3"/>
    <property type="match status" value="1"/>
</dbReference>
<reference evidence="11 12" key="1">
    <citation type="submission" date="2019-08" db="EMBL/GenBank/DDBJ databases">
        <title>Deep-cultivation of Planctomycetes and their phenomic and genomic characterization uncovers novel biology.</title>
        <authorList>
            <person name="Wiegand S."/>
            <person name="Jogler M."/>
            <person name="Boedeker C."/>
            <person name="Pinto D."/>
            <person name="Vollmers J."/>
            <person name="Rivas-Marin E."/>
            <person name="Kohn T."/>
            <person name="Peeters S.H."/>
            <person name="Heuer A."/>
            <person name="Rast P."/>
            <person name="Oberbeckmann S."/>
            <person name="Bunk B."/>
            <person name="Jeske O."/>
            <person name="Meyerdierks A."/>
            <person name="Storesund J.E."/>
            <person name="Kallscheuer N."/>
            <person name="Luecker S."/>
            <person name="Lage O.M."/>
            <person name="Pohl T."/>
            <person name="Merkel B.J."/>
            <person name="Hornburger P."/>
            <person name="Mueller R.-W."/>
            <person name="Bruemmer F."/>
            <person name="Labrenz M."/>
            <person name="Spormann A.M."/>
            <person name="Op den Camp H."/>
            <person name="Overmann J."/>
            <person name="Amann R."/>
            <person name="Jetten M.S.M."/>
            <person name="Mascher T."/>
            <person name="Medema M.H."/>
            <person name="Devos D.P."/>
            <person name="Kaster A.-K."/>
            <person name="Ovreas L."/>
            <person name="Rohde M."/>
            <person name="Galperin M.Y."/>
            <person name="Jogler C."/>
        </authorList>
    </citation>
    <scope>NUCLEOTIDE SEQUENCE [LARGE SCALE GENOMIC DNA]</scope>
    <source>
        <strain evidence="11 12">FC18</strain>
    </source>
</reference>
<keyword evidence="2" id="KW-0723">Serine/threonine-protein kinase</keyword>
<dbReference type="InterPro" id="IPR011009">
    <property type="entry name" value="Kinase-like_dom_sf"/>
</dbReference>
<dbReference type="GO" id="GO:0005524">
    <property type="term" value="F:ATP binding"/>
    <property type="evidence" value="ECO:0007669"/>
    <property type="project" value="UniProtKB-UniRule"/>
</dbReference>
<evidence type="ECO:0000256" key="7">
    <source>
        <dbReference type="PROSITE-ProRule" id="PRU10141"/>
    </source>
</evidence>
<keyword evidence="9" id="KW-0812">Transmembrane</keyword>
<protein>
    <recommendedName>
        <fullName evidence="1">non-specific serine/threonine protein kinase</fullName>
        <ecNumber evidence="1">2.7.11.1</ecNumber>
    </recommendedName>
</protein>
<dbReference type="GO" id="GO:0004674">
    <property type="term" value="F:protein serine/threonine kinase activity"/>
    <property type="evidence" value="ECO:0007669"/>
    <property type="project" value="UniProtKB-KW"/>
</dbReference>
<feature type="transmembrane region" description="Helical" evidence="9">
    <location>
        <begin position="419"/>
        <end position="443"/>
    </location>
</feature>
<dbReference type="Proteomes" id="UP000322214">
    <property type="component" value="Chromosome"/>
</dbReference>
<evidence type="ECO:0000256" key="9">
    <source>
        <dbReference type="SAM" id="Phobius"/>
    </source>
</evidence>
<evidence type="ECO:0000259" key="10">
    <source>
        <dbReference type="PROSITE" id="PS50011"/>
    </source>
</evidence>
<gene>
    <name evidence="11" type="primary">prkC_18</name>
    <name evidence="11" type="ORF">MFFC18_42050</name>
</gene>
<evidence type="ECO:0000256" key="4">
    <source>
        <dbReference type="ARBA" id="ARBA00022741"/>
    </source>
</evidence>
<dbReference type="PROSITE" id="PS50011">
    <property type="entry name" value="PROTEIN_KINASE_DOM"/>
    <property type="match status" value="1"/>
</dbReference>
<keyword evidence="9" id="KW-0472">Membrane</keyword>
<evidence type="ECO:0000256" key="6">
    <source>
        <dbReference type="ARBA" id="ARBA00022840"/>
    </source>
</evidence>
<feature type="transmembrane region" description="Helical" evidence="9">
    <location>
        <begin position="512"/>
        <end position="538"/>
    </location>
</feature>
<evidence type="ECO:0000256" key="5">
    <source>
        <dbReference type="ARBA" id="ARBA00022777"/>
    </source>
</evidence>